<sequence length="367" mass="39904">MKFLAHYALVAASSLALSGAAPHPTAKPVTTLPATALQPYGRTLLNQQKQLELISSAAHLGFSFEGTECRVFATLPAGQDHNYLQYELDGVYQKRLRVAGGAAPLVITAPGPGKHTVWLYKATEAHTGAIVLDKITGQNVRALPNPRLPLIEFIGNSITCGAAADPSEVPCGTGVYHDQHNAYLAYGPRVARALHTNFVLSSVSGIGIYRNWNSEGPNMPQVYEKLDFQEKGTRQWDFKTYSPQVVSIALGTNDLSAGDGKTSRLPFDSTRYVSSYLQFIKLVKSKYPQAQLALLSSPMASGQNRALLQRCLTAVQQQTNAAYPASKPVATYFFQPMQARGCSGHPNVEDHAILAKELEPFFSKLLR</sequence>
<feature type="domain" description="SGNH hydrolase-type esterase" evidence="1">
    <location>
        <begin position="153"/>
        <end position="325"/>
    </location>
</feature>
<protein>
    <submittedName>
        <fullName evidence="3">GDSL-type esterase/lipase family protein</fullName>
    </submittedName>
</protein>
<accession>A0ABW4R0J5</accession>
<dbReference type="Pfam" id="PF13472">
    <property type="entry name" value="Lipase_GDSL_2"/>
    <property type="match status" value="1"/>
</dbReference>
<dbReference type="InterPro" id="IPR040794">
    <property type="entry name" value="CE2_N"/>
</dbReference>
<dbReference type="InterPro" id="IPR036514">
    <property type="entry name" value="SGNH_hydro_sf"/>
</dbReference>
<evidence type="ECO:0000313" key="4">
    <source>
        <dbReference type="Proteomes" id="UP001597197"/>
    </source>
</evidence>
<dbReference type="SUPFAM" id="SSF52266">
    <property type="entry name" value="SGNH hydrolase"/>
    <property type="match status" value="1"/>
</dbReference>
<dbReference type="CDD" id="cd01831">
    <property type="entry name" value="Endoglucanase_E_like"/>
    <property type="match status" value="1"/>
</dbReference>
<dbReference type="RefSeq" id="WP_382317558.1">
    <property type="nucleotide sequence ID" value="NZ_JBHUFD010000018.1"/>
</dbReference>
<organism evidence="3 4">
    <name type="scientific">Hymenobacter bucti</name>
    <dbReference type="NCBI Taxonomy" id="1844114"/>
    <lineage>
        <taxon>Bacteria</taxon>
        <taxon>Pseudomonadati</taxon>
        <taxon>Bacteroidota</taxon>
        <taxon>Cytophagia</taxon>
        <taxon>Cytophagales</taxon>
        <taxon>Hymenobacteraceae</taxon>
        <taxon>Hymenobacter</taxon>
    </lineage>
</organism>
<dbReference type="InterPro" id="IPR052762">
    <property type="entry name" value="PCW_deacetylase/CE"/>
</dbReference>
<evidence type="ECO:0000259" key="1">
    <source>
        <dbReference type="Pfam" id="PF13472"/>
    </source>
</evidence>
<dbReference type="Gene3D" id="2.60.120.260">
    <property type="entry name" value="Galactose-binding domain-like"/>
    <property type="match status" value="1"/>
</dbReference>
<dbReference type="PANTHER" id="PTHR37834">
    <property type="entry name" value="GDSL-LIKE LIPASE/ACYLHYDROLASE DOMAIN PROTEIN (AFU_ORTHOLOGUE AFUA_2G00620)"/>
    <property type="match status" value="1"/>
</dbReference>
<dbReference type="Gene3D" id="3.40.50.1110">
    <property type="entry name" value="SGNH hydrolase"/>
    <property type="match status" value="1"/>
</dbReference>
<dbReference type="Pfam" id="PF17996">
    <property type="entry name" value="CE2_N"/>
    <property type="match status" value="1"/>
</dbReference>
<dbReference type="EMBL" id="JBHUFD010000018">
    <property type="protein sequence ID" value="MFD1875145.1"/>
    <property type="molecule type" value="Genomic_DNA"/>
</dbReference>
<keyword evidence="4" id="KW-1185">Reference proteome</keyword>
<dbReference type="Proteomes" id="UP001597197">
    <property type="component" value="Unassembled WGS sequence"/>
</dbReference>
<name>A0ABW4R0J5_9BACT</name>
<feature type="domain" description="Carbohydrate esterase 2 N-terminal" evidence="2">
    <location>
        <begin position="41"/>
        <end position="144"/>
    </location>
</feature>
<evidence type="ECO:0000313" key="3">
    <source>
        <dbReference type="EMBL" id="MFD1875145.1"/>
    </source>
</evidence>
<evidence type="ECO:0000259" key="2">
    <source>
        <dbReference type="Pfam" id="PF17996"/>
    </source>
</evidence>
<dbReference type="PANTHER" id="PTHR37834:SF2">
    <property type="entry name" value="ESTERASE, SGNH HYDROLASE-TYPE"/>
    <property type="match status" value="1"/>
</dbReference>
<dbReference type="InterPro" id="IPR037461">
    <property type="entry name" value="CtCE2-like_dom"/>
</dbReference>
<gene>
    <name evidence="3" type="ORF">ACFSDX_22115</name>
</gene>
<proteinExistence type="predicted"/>
<dbReference type="InterPro" id="IPR013830">
    <property type="entry name" value="SGNH_hydro"/>
</dbReference>
<reference evidence="4" key="1">
    <citation type="journal article" date="2019" name="Int. J. Syst. Evol. Microbiol.">
        <title>The Global Catalogue of Microorganisms (GCM) 10K type strain sequencing project: providing services to taxonomists for standard genome sequencing and annotation.</title>
        <authorList>
            <consortium name="The Broad Institute Genomics Platform"/>
            <consortium name="The Broad Institute Genome Sequencing Center for Infectious Disease"/>
            <person name="Wu L."/>
            <person name="Ma J."/>
        </authorList>
    </citation>
    <scope>NUCLEOTIDE SEQUENCE [LARGE SCALE GENOMIC DNA]</scope>
    <source>
        <strain evidence="4">CGMCC 1.15795</strain>
    </source>
</reference>
<comment type="caution">
    <text evidence="3">The sequence shown here is derived from an EMBL/GenBank/DDBJ whole genome shotgun (WGS) entry which is preliminary data.</text>
</comment>